<evidence type="ECO:0000256" key="10">
    <source>
        <dbReference type="ARBA" id="ARBA00023002"/>
    </source>
</evidence>
<evidence type="ECO:0000256" key="8">
    <source>
        <dbReference type="ARBA" id="ARBA00022824"/>
    </source>
</evidence>
<dbReference type="GO" id="GO:0020037">
    <property type="term" value="F:heme binding"/>
    <property type="evidence" value="ECO:0007669"/>
    <property type="project" value="InterPro"/>
</dbReference>
<keyword evidence="11 14" id="KW-0408">Iron</keyword>
<evidence type="ECO:0000256" key="13">
    <source>
        <dbReference type="ARBA" id="ARBA00023136"/>
    </source>
</evidence>
<dbReference type="InterPro" id="IPR036396">
    <property type="entry name" value="Cyt_P450_sf"/>
</dbReference>
<comment type="subcellular location">
    <subcellularLocation>
        <location evidence="4">Endoplasmic reticulum membrane</location>
        <topology evidence="4">Peripheral membrane protein</topology>
    </subcellularLocation>
    <subcellularLocation>
        <location evidence="3">Microsome membrane</location>
        <topology evidence="3">Peripheral membrane protein</topology>
    </subcellularLocation>
</comment>
<feature type="binding site" description="axial binding residue" evidence="14">
    <location>
        <position position="338"/>
    </location>
    <ligand>
        <name>heme</name>
        <dbReference type="ChEBI" id="CHEBI:30413"/>
    </ligand>
    <ligandPart>
        <name>Fe</name>
        <dbReference type="ChEBI" id="CHEBI:18248"/>
    </ligandPart>
</feature>
<keyword evidence="6 14" id="KW-0349">Heme</keyword>
<keyword evidence="8" id="KW-0256">Endoplasmic reticulum</keyword>
<reference evidence="15" key="1">
    <citation type="journal article" date="2024" name="Gigascience">
        <title>Chromosome-level genome of the poultry shaft louse Menopon gallinae provides insight into the host-switching and adaptive evolution of parasitic lice.</title>
        <authorList>
            <person name="Xu Y."/>
            <person name="Ma L."/>
            <person name="Liu S."/>
            <person name="Liang Y."/>
            <person name="Liu Q."/>
            <person name="He Z."/>
            <person name="Tian L."/>
            <person name="Duan Y."/>
            <person name="Cai W."/>
            <person name="Li H."/>
            <person name="Song F."/>
        </authorList>
    </citation>
    <scope>NUCLEOTIDE SEQUENCE</scope>
    <source>
        <strain evidence="15">Cailab_2023a</strain>
    </source>
</reference>
<dbReference type="FunFam" id="1.10.630.10:FF:000238">
    <property type="entry name" value="Cytochrome P450 2A6"/>
    <property type="match status" value="1"/>
</dbReference>
<organism evidence="15">
    <name type="scientific">Menopon gallinae</name>
    <name type="common">poultry shaft louse</name>
    <dbReference type="NCBI Taxonomy" id="328185"/>
    <lineage>
        <taxon>Eukaryota</taxon>
        <taxon>Metazoa</taxon>
        <taxon>Ecdysozoa</taxon>
        <taxon>Arthropoda</taxon>
        <taxon>Hexapoda</taxon>
        <taxon>Insecta</taxon>
        <taxon>Pterygota</taxon>
        <taxon>Neoptera</taxon>
        <taxon>Paraneoptera</taxon>
        <taxon>Psocodea</taxon>
        <taxon>Troctomorpha</taxon>
        <taxon>Phthiraptera</taxon>
        <taxon>Amblycera</taxon>
        <taxon>Menoponidae</taxon>
        <taxon>Menopon</taxon>
    </lineage>
</organism>
<dbReference type="EMBL" id="JARGDH010000003">
    <property type="protein sequence ID" value="KAL0272426.1"/>
    <property type="molecule type" value="Genomic_DNA"/>
</dbReference>
<comment type="similarity">
    <text evidence="5">Belongs to the cytochrome P450 family.</text>
</comment>
<comment type="caution">
    <text evidence="15">The sequence shown here is derived from an EMBL/GenBank/DDBJ whole genome shotgun (WGS) entry which is preliminary data.</text>
</comment>
<keyword evidence="10" id="KW-0560">Oxidoreductase</keyword>
<dbReference type="PANTHER" id="PTHR24300">
    <property type="entry name" value="CYTOCHROME P450 508A4-RELATED"/>
    <property type="match status" value="1"/>
</dbReference>
<keyword evidence="13" id="KW-0472">Membrane</keyword>
<accession>A0AAW2HSG7</accession>
<evidence type="ECO:0000256" key="1">
    <source>
        <dbReference type="ARBA" id="ARBA00001971"/>
    </source>
</evidence>
<evidence type="ECO:0000256" key="5">
    <source>
        <dbReference type="ARBA" id="ARBA00010617"/>
    </source>
</evidence>
<dbReference type="PANTHER" id="PTHR24300:SF403">
    <property type="entry name" value="CYTOCHROME P450 306A1"/>
    <property type="match status" value="1"/>
</dbReference>
<gene>
    <name evidence="15" type="ORF">PYX00_005398</name>
</gene>
<protein>
    <recommendedName>
        <fullName evidence="16">Cytochrome P450</fullName>
    </recommendedName>
</protein>
<dbReference type="GO" id="GO:0008395">
    <property type="term" value="F:steroid hydroxylase activity"/>
    <property type="evidence" value="ECO:0007669"/>
    <property type="project" value="TreeGrafter"/>
</dbReference>
<evidence type="ECO:0000256" key="2">
    <source>
        <dbReference type="ARBA" id="ARBA00003690"/>
    </source>
</evidence>
<dbReference type="Gene3D" id="1.10.630.10">
    <property type="entry name" value="Cytochrome P450"/>
    <property type="match status" value="1"/>
</dbReference>
<dbReference type="GO" id="GO:0005789">
    <property type="term" value="C:endoplasmic reticulum membrane"/>
    <property type="evidence" value="ECO:0007669"/>
    <property type="project" value="UniProtKB-SubCell"/>
</dbReference>
<comment type="cofactor">
    <cofactor evidence="1 14">
        <name>heme</name>
        <dbReference type="ChEBI" id="CHEBI:30413"/>
    </cofactor>
</comment>
<name>A0AAW2HSG7_9NEOP</name>
<keyword evidence="12" id="KW-0503">Monooxygenase</keyword>
<dbReference type="GO" id="GO:0016712">
    <property type="term" value="F:oxidoreductase activity, acting on paired donors, with incorporation or reduction of molecular oxygen, reduced flavin or flavoprotein as one donor, and incorporation of one atom of oxygen"/>
    <property type="evidence" value="ECO:0007669"/>
    <property type="project" value="TreeGrafter"/>
</dbReference>
<evidence type="ECO:0000256" key="4">
    <source>
        <dbReference type="ARBA" id="ARBA00004406"/>
    </source>
</evidence>
<evidence type="ECO:0000256" key="11">
    <source>
        <dbReference type="ARBA" id="ARBA00023004"/>
    </source>
</evidence>
<dbReference type="InterPro" id="IPR050182">
    <property type="entry name" value="Cytochrome_P450_fam2"/>
</dbReference>
<evidence type="ECO:0000256" key="3">
    <source>
        <dbReference type="ARBA" id="ARBA00004174"/>
    </source>
</evidence>
<dbReference type="GO" id="GO:0005506">
    <property type="term" value="F:iron ion binding"/>
    <property type="evidence" value="ECO:0007669"/>
    <property type="project" value="InterPro"/>
</dbReference>
<dbReference type="AlphaFoldDB" id="A0AAW2HSG7"/>
<evidence type="ECO:0000256" key="9">
    <source>
        <dbReference type="ARBA" id="ARBA00022848"/>
    </source>
</evidence>
<dbReference type="PRINTS" id="PR00385">
    <property type="entry name" value="P450"/>
</dbReference>
<evidence type="ECO:0008006" key="16">
    <source>
        <dbReference type="Google" id="ProtNLM"/>
    </source>
</evidence>
<comment type="function">
    <text evidence="2">May be involved in the metabolism of insect hormones and in the breakdown of synthetic insecticides.</text>
</comment>
<dbReference type="InterPro" id="IPR001128">
    <property type="entry name" value="Cyt_P450"/>
</dbReference>
<proteinExistence type="inferred from homology"/>
<dbReference type="GO" id="GO:0006805">
    <property type="term" value="P:xenobiotic metabolic process"/>
    <property type="evidence" value="ECO:0007669"/>
    <property type="project" value="TreeGrafter"/>
</dbReference>
<dbReference type="SUPFAM" id="SSF48264">
    <property type="entry name" value="Cytochrome P450"/>
    <property type="match status" value="1"/>
</dbReference>
<evidence type="ECO:0000256" key="14">
    <source>
        <dbReference type="PIRSR" id="PIRSR602401-1"/>
    </source>
</evidence>
<keyword evidence="7 14" id="KW-0479">Metal-binding</keyword>
<keyword evidence="9" id="KW-0492">Microsome</keyword>
<evidence type="ECO:0000256" key="6">
    <source>
        <dbReference type="ARBA" id="ARBA00022617"/>
    </source>
</evidence>
<sequence>MGGNGIICAEGEKWREQRKFVTGNLRSFGMVRYGKKKSKIESDIKKGLEELRRSLERSSGAVDTEHMLMHVLGNVVFDLVFGKTWEENDETWKRLLSYQEEGTKLIGVAGPINFLPFLRYMTGSSRFLPKYGKILRYVREGIEDTHRIYRKILDEYRESEPEDEPSHFLGAFEREMRRRSADPGNYTLVQFNFLMADLWGAGVDTTMTTLRWFFLFMAKHRHFQEEVQKEIDQVAGGGELALSDMPNLPYLQACISETQRIRSVTPLGFPHGALQNAFLAGYRIPKGSMVVPLQWAVHMNPVHHPDPETFNPNRFIGEDGKYKKMEAFIPFQTGKRVCLGEEFAKMLLFLFGGGVLQRFSLTVDDHVSVDGDVGITLTPKPHKINFIARG</sequence>
<dbReference type="InterPro" id="IPR002401">
    <property type="entry name" value="Cyt_P450_E_grp-I"/>
</dbReference>
<dbReference type="Pfam" id="PF00067">
    <property type="entry name" value="p450"/>
    <property type="match status" value="1"/>
</dbReference>
<evidence type="ECO:0000256" key="12">
    <source>
        <dbReference type="ARBA" id="ARBA00023033"/>
    </source>
</evidence>
<evidence type="ECO:0000313" key="15">
    <source>
        <dbReference type="EMBL" id="KAL0272426.1"/>
    </source>
</evidence>
<evidence type="ECO:0000256" key="7">
    <source>
        <dbReference type="ARBA" id="ARBA00022723"/>
    </source>
</evidence>
<dbReference type="PRINTS" id="PR00463">
    <property type="entry name" value="EP450I"/>
</dbReference>
<dbReference type="GO" id="GO:0006082">
    <property type="term" value="P:organic acid metabolic process"/>
    <property type="evidence" value="ECO:0007669"/>
    <property type="project" value="TreeGrafter"/>
</dbReference>